<keyword evidence="5" id="KW-0411">Iron-sulfur</keyword>
<dbReference type="RefSeq" id="WP_188766801.1">
    <property type="nucleotide sequence ID" value="NZ_BMKK01000005.1"/>
</dbReference>
<dbReference type="InterPro" id="IPR036922">
    <property type="entry name" value="Rieske_2Fe-2S_sf"/>
</dbReference>
<dbReference type="CDD" id="cd03469">
    <property type="entry name" value="Rieske_RO_Alpha_N"/>
    <property type="match status" value="1"/>
</dbReference>
<dbReference type="Pfam" id="PF19112">
    <property type="entry name" value="VanA_C"/>
    <property type="match status" value="1"/>
</dbReference>
<dbReference type="AlphaFoldDB" id="A0A916YVV5"/>
<evidence type="ECO:0000313" key="7">
    <source>
        <dbReference type="EMBL" id="GGD62929.1"/>
    </source>
</evidence>
<dbReference type="Proteomes" id="UP000609064">
    <property type="component" value="Unassembled WGS sequence"/>
</dbReference>
<name>A0A916YVV5_9BACT</name>
<dbReference type="GO" id="GO:0046872">
    <property type="term" value="F:metal ion binding"/>
    <property type="evidence" value="ECO:0007669"/>
    <property type="project" value="UniProtKB-KW"/>
</dbReference>
<evidence type="ECO:0000313" key="8">
    <source>
        <dbReference type="Proteomes" id="UP000609064"/>
    </source>
</evidence>
<dbReference type="GO" id="GO:0051537">
    <property type="term" value="F:2 iron, 2 sulfur cluster binding"/>
    <property type="evidence" value="ECO:0007669"/>
    <property type="project" value="UniProtKB-KW"/>
</dbReference>
<evidence type="ECO:0000256" key="3">
    <source>
        <dbReference type="ARBA" id="ARBA00023002"/>
    </source>
</evidence>
<keyword evidence="3" id="KW-0560">Oxidoreductase</keyword>
<dbReference type="InterPro" id="IPR044043">
    <property type="entry name" value="VanA_C_cat"/>
</dbReference>
<dbReference type="Gene3D" id="2.102.10.10">
    <property type="entry name" value="Rieske [2Fe-2S] iron-sulphur domain"/>
    <property type="match status" value="1"/>
</dbReference>
<feature type="domain" description="Rieske" evidence="6">
    <location>
        <begin position="12"/>
        <end position="116"/>
    </location>
</feature>
<keyword evidence="1" id="KW-0001">2Fe-2S</keyword>
<dbReference type="InterPro" id="IPR017941">
    <property type="entry name" value="Rieske_2Fe-2S"/>
</dbReference>
<protein>
    <submittedName>
        <fullName evidence="7">(Fe-S)-binding protein</fullName>
    </submittedName>
</protein>
<dbReference type="PROSITE" id="PS51296">
    <property type="entry name" value="RIESKE"/>
    <property type="match status" value="1"/>
</dbReference>
<sequence>MFNKIGELINYWHVIALSSELEKGKSLKRNLYQVPVLLWRDKALQVHALLDVCSHKKAPLEVCDFAQNHVLCQYHGWKYNDEGRLIDIPSSQHLIHKMKCKVDNYSIIEQNGFVWIYLDTENTSKSSPEALSEVSSENWKHYQTSMLFETNEELLVENFMDATHTPMVHDKLIRDNDKKTKHSITITQTSETVHVSYAETNEKIGLGLDWMLGGNLSVSHTDEFLMPNLVRVNYYINKIHRFQAFIACTPLQDGQTIAFVRLSFQFKWFNLLIKLVIPFLAKKVLKQDFIITQKQFANMQIFKTQPDQNIDYDAMHNKVKKIRNNKINNLPTRDETTTQRIDLTL</sequence>
<reference evidence="7" key="2">
    <citation type="submission" date="2020-09" db="EMBL/GenBank/DDBJ databases">
        <authorList>
            <person name="Sun Q."/>
            <person name="Zhou Y."/>
        </authorList>
    </citation>
    <scope>NUCLEOTIDE SEQUENCE</scope>
    <source>
        <strain evidence="7">CGMCC 1.15958</strain>
    </source>
</reference>
<dbReference type="PANTHER" id="PTHR21266:SF60">
    <property type="entry name" value="3-KETOSTEROID-9-ALPHA-MONOOXYGENASE, OXYGENASE COMPONENT"/>
    <property type="match status" value="1"/>
</dbReference>
<keyword evidence="2" id="KW-0479">Metal-binding</keyword>
<dbReference type="EMBL" id="BMKK01000005">
    <property type="protein sequence ID" value="GGD62929.1"/>
    <property type="molecule type" value="Genomic_DNA"/>
</dbReference>
<dbReference type="Gene3D" id="3.90.380.10">
    <property type="entry name" value="Naphthalene 1,2-dioxygenase Alpha Subunit, Chain A, domain 1"/>
    <property type="match status" value="1"/>
</dbReference>
<evidence type="ECO:0000259" key="6">
    <source>
        <dbReference type="PROSITE" id="PS51296"/>
    </source>
</evidence>
<evidence type="ECO:0000256" key="2">
    <source>
        <dbReference type="ARBA" id="ARBA00022723"/>
    </source>
</evidence>
<proteinExistence type="predicted"/>
<gene>
    <name evidence="7" type="ORF">GCM10011514_28770</name>
</gene>
<reference evidence="7" key="1">
    <citation type="journal article" date="2014" name="Int. J. Syst. Evol. Microbiol.">
        <title>Complete genome sequence of Corynebacterium casei LMG S-19264T (=DSM 44701T), isolated from a smear-ripened cheese.</title>
        <authorList>
            <consortium name="US DOE Joint Genome Institute (JGI-PGF)"/>
            <person name="Walter F."/>
            <person name="Albersmeier A."/>
            <person name="Kalinowski J."/>
            <person name="Ruckert C."/>
        </authorList>
    </citation>
    <scope>NUCLEOTIDE SEQUENCE</scope>
    <source>
        <strain evidence="7">CGMCC 1.15958</strain>
    </source>
</reference>
<evidence type="ECO:0000256" key="5">
    <source>
        <dbReference type="ARBA" id="ARBA00023014"/>
    </source>
</evidence>
<dbReference type="InterPro" id="IPR050584">
    <property type="entry name" value="Cholesterol_7-desaturase"/>
</dbReference>
<organism evidence="7 8">
    <name type="scientific">Emticicia aquatilis</name>
    <dbReference type="NCBI Taxonomy" id="1537369"/>
    <lineage>
        <taxon>Bacteria</taxon>
        <taxon>Pseudomonadati</taxon>
        <taxon>Bacteroidota</taxon>
        <taxon>Cytophagia</taxon>
        <taxon>Cytophagales</taxon>
        <taxon>Leadbetterellaceae</taxon>
        <taxon>Emticicia</taxon>
    </lineage>
</organism>
<keyword evidence="8" id="KW-1185">Reference proteome</keyword>
<keyword evidence="4" id="KW-0408">Iron</keyword>
<evidence type="ECO:0000256" key="1">
    <source>
        <dbReference type="ARBA" id="ARBA00022714"/>
    </source>
</evidence>
<dbReference type="PANTHER" id="PTHR21266">
    <property type="entry name" value="IRON-SULFUR DOMAIN CONTAINING PROTEIN"/>
    <property type="match status" value="1"/>
</dbReference>
<dbReference type="Pfam" id="PF00355">
    <property type="entry name" value="Rieske"/>
    <property type="match status" value="1"/>
</dbReference>
<comment type="caution">
    <text evidence="7">The sequence shown here is derived from an EMBL/GenBank/DDBJ whole genome shotgun (WGS) entry which is preliminary data.</text>
</comment>
<accession>A0A916YVV5</accession>
<dbReference type="GO" id="GO:0016491">
    <property type="term" value="F:oxidoreductase activity"/>
    <property type="evidence" value="ECO:0007669"/>
    <property type="project" value="UniProtKB-KW"/>
</dbReference>
<dbReference type="SUPFAM" id="SSF50022">
    <property type="entry name" value="ISP domain"/>
    <property type="match status" value="1"/>
</dbReference>
<dbReference type="SUPFAM" id="SSF55961">
    <property type="entry name" value="Bet v1-like"/>
    <property type="match status" value="1"/>
</dbReference>
<evidence type="ECO:0000256" key="4">
    <source>
        <dbReference type="ARBA" id="ARBA00023004"/>
    </source>
</evidence>